<evidence type="ECO:0000256" key="10">
    <source>
        <dbReference type="ARBA" id="ARBA00022840"/>
    </source>
</evidence>
<dbReference type="InterPro" id="IPR050398">
    <property type="entry name" value="HssS/ArlS-like"/>
</dbReference>
<evidence type="ECO:0000256" key="11">
    <source>
        <dbReference type="ARBA" id="ARBA00022989"/>
    </source>
</evidence>
<dbReference type="InterPro" id="IPR036890">
    <property type="entry name" value="HATPase_C_sf"/>
</dbReference>
<feature type="coiled-coil region" evidence="14">
    <location>
        <begin position="220"/>
        <end position="268"/>
    </location>
</feature>
<keyword evidence="7 15" id="KW-0812">Transmembrane</keyword>
<dbReference type="Gene3D" id="3.30.565.10">
    <property type="entry name" value="Histidine kinase-like ATPase, C-terminal domain"/>
    <property type="match status" value="1"/>
</dbReference>
<keyword evidence="9 18" id="KW-0418">Kinase</keyword>
<dbReference type="Gene3D" id="1.10.287.130">
    <property type="match status" value="1"/>
</dbReference>
<keyword evidence="19" id="KW-1185">Reference proteome</keyword>
<dbReference type="STRING" id="37658.SAMN05661086_00213"/>
<dbReference type="SUPFAM" id="SSF47384">
    <property type="entry name" value="Homodimeric domain of signal transducing histidine kinase"/>
    <property type="match status" value="1"/>
</dbReference>
<evidence type="ECO:0000256" key="2">
    <source>
        <dbReference type="ARBA" id="ARBA00004651"/>
    </source>
</evidence>
<dbReference type="Gene3D" id="6.10.340.10">
    <property type="match status" value="1"/>
</dbReference>
<dbReference type="CDD" id="cd06225">
    <property type="entry name" value="HAMP"/>
    <property type="match status" value="1"/>
</dbReference>
<feature type="domain" description="Histidine kinase" evidence="16">
    <location>
        <begin position="275"/>
        <end position="486"/>
    </location>
</feature>
<dbReference type="PANTHER" id="PTHR45528">
    <property type="entry name" value="SENSOR HISTIDINE KINASE CPXA"/>
    <property type="match status" value="1"/>
</dbReference>
<evidence type="ECO:0000256" key="6">
    <source>
        <dbReference type="ARBA" id="ARBA00022679"/>
    </source>
</evidence>
<dbReference type="Pfam" id="PF00512">
    <property type="entry name" value="HisKA"/>
    <property type="match status" value="1"/>
</dbReference>
<dbReference type="EMBL" id="FOYZ01000001">
    <property type="protein sequence ID" value="SFR57197.1"/>
    <property type="molecule type" value="Genomic_DNA"/>
</dbReference>
<evidence type="ECO:0000256" key="15">
    <source>
        <dbReference type="SAM" id="Phobius"/>
    </source>
</evidence>
<evidence type="ECO:0000256" key="14">
    <source>
        <dbReference type="SAM" id="Coils"/>
    </source>
</evidence>
<keyword evidence="12" id="KW-0902">Two-component regulatory system</keyword>
<dbReference type="PROSITE" id="PS50109">
    <property type="entry name" value="HIS_KIN"/>
    <property type="match status" value="1"/>
</dbReference>
<dbReference type="RefSeq" id="WP_092558839.1">
    <property type="nucleotide sequence ID" value="NZ_FOYZ01000001.1"/>
</dbReference>
<gene>
    <name evidence="18" type="ORF">SAMN05661086_00213</name>
</gene>
<comment type="catalytic activity">
    <reaction evidence="1">
        <text>ATP + protein L-histidine = ADP + protein N-phospho-L-histidine.</text>
        <dbReference type="EC" id="2.7.13.3"/>
    </reaction>
</comment>
<dbReference type="SUPFAM" id="SSF158472">
    <property type="entry name" value="HAMP domain-like"/>
    <property type="match status" value="1"/>
</dbReference>
<keyword evidence="11 15" id="KW-1133">Transmembrane helix</keyword>
<keyword evidence="4" id="KW-1003">Cell membrane</keyword>
<keyword evidence="10" id="KW-0067">ATP-binding</keyword>
<name>A0A1I6HS18_9FIRM</name>
<dbReference type="PROSITE" id="PS50885">
    <property type="entry name" value="HAMP"/>
    <property type="match status" value="1"/>
</dbReference>
<evidence type="ECO:0000256" key="3">
    <source>
        <dbReference type="ARBA" id="ARBA00012438"/>
    </source>
</evidence>
<evidence type="ECO:0000313" key="19">
    <source>
        <dbReference type="Proteomes" id="UP000199659"/>
    </source>
</evidence>
<proteinExistence type="predicted"/>
<dbReference type="InterPro" id="IPR003661">
    <property type="entry name" value="HisK_dim/P_dom"/>
</dbReference>
<dbReference type="Pfam" id="PF00672">
    <property type="entry name" value="HAMP"/>
    <property type="match status" value="1"/>
</dbReference>
<dbReference type="InterPro" id="IPR036097">
    <property type="entry name" value="HisK_dim/P_sf"/>
</dbReference>
<keyword evidence="13 15" id="KW-0472">Membrane</keyword>
<keyword evidence="6" id="KW-0808">Transferase</keyword>
<feature type="transmembrane region" description="Helical" evidence="15">
    <location>
        <begin position="172"/>
        <end position="192"/>
    </location>
</feature>
<dbReference type="CDD" id="cd00082">
    <property type="entry name" value="HisKA"/>
    <property type="match status" value="1"/>
</dbReference>
<dbReference type="Pfam" id="PF02518">
    <property type="entry name" value="HATPase_c"/>
    <property type="match status" value="1"/>
</dbReference>
<keyword evidence="14" id="KW-0175">Coiled coil</keyword>
<evidence type="ECO:0000256" key="7">
    <source>
        <dbReference type="ARBA" id="ARBA00022692"/>
    </source>
</evidence>
<dbReference type="SUPFAM" id="SSF55874">
    <property type="entry name" value="ATPase domain of HSP90 chaperone/DNA topoisomerase II/histidine kinase"/>
    <property type="match status" value="1"/>
</dbReference>
<evidence type="ECO:0000259" key="17">
    <source>
        <dbReference type="PROSITE" id="PS50885"/>
    </source>
</evidence>
<evidence type="ECO:0000256" key="4">
    <source>
        <dbReference type="ARBA" id="ARBA00022475"/>
    </source>
</evidence>
<evidence type="ECO:0000259" key="16">
    <source>
        <dbReference type="PROSITE" id="PS50109"/>
    </source>
</evidence>
<evidence type="ECO:0000256" key="12">
    <source>
        <dbReference type="ARBA" id="ARBA00023012"/>
    </source>
</evidence>
<reference evidence="18 19" key="1">
    <citation type="submission" date="2016-10" db="EMBL/GenBank/DDBJ databases">
        <authorList>
            <person name="de Groot N.N."/>
        </authorList>
    </citation>
    <scope>NUCLEOTIDE SEQUENCE [LARGE SCALE GENOMIC DNA]</scope>
    <source>
        <strain evidence="18 19">743A</strain>
    </source>
</reference>
<dbReference type="InterPro" id="IPR003660">
    <property type="entry name" value="HAMP_dom"/>
</dbReference>
<dbReference type="InterPro" id="IPR005467">
    <property type="entry name" value="His_kinase_dom"/>
</dbReference>
<keyword evidence="8" id="KW-0547">Nucleotide-binding</keyword>
<dbReference type="FunFam" id="1.10.287.130:FF:000001">
    <property type="entry name" value="Two-component sensor histidine kinase"/>
    <property type="match status" value="1"/>
</dbReference>
<feature type="domain" description="HAMP" evidence="17">
    <location>
        <begin position="193"/>
        <end position="246"/>
    </location>
</feature>
<protein>
    <recommendedName>
        <fullName evidence="3">histidine kinase</fullName>
        <ecNumber evidence="3">2.7.13.3</ecNumber>
    </recommendedName>
</protein>
<evidence type="ECO:0000256" key="8">
    <source>
        <dbReference type="ARBA" id="ARBA00022741"/>
    </source>
</evidence>
<dbReference type="InterPro" id="IPR003594">
    <property type="entry name" value="HATPase_dom"/>
</dbReference>
<dbReference type="PANTHER" id="PTHR45528:SF1">
    <property type="entry name" value="SENSOR HISTIDINE KINASE CPXA"/>
    <property type="match status" value="1"/>
</dbReference>
<keyword evidence="5" id="KW-0597">Phosphoprotein</keyword>
<dbReference type="SMART" id="SM00304">
    <property type="entry name" value="HAMP"/>
    <property type="match status" value="1"/>
</dbReference>
<dbReference type="GO" id="GO:0005886">
    <property type="term" value="C:plasma membrane"/>
    <property type="evidence" value="ECO:0007669"/>
    <property type="project" value="UniProtKB-SubCell"/>
</dbReference>
<dbReference type="GO" id="GO:0005524">
    <property type="term" value="F:ATP binding"/>
    <property type="evidence" value="ECO:0007669"/>
    <property type="project" value="UniProtKB-KW"/>
</dbReference>
<comment type="subcellular location">
    <subcellularLocation>
        <location evidence="2">Cell membrane</location>
        <topology evidence="2">Multi-pass membrane protein</topology>
    </subcellularLocation>
</comment>
<evidence type="ECO:0000256" key="5">
    <source>
        <dbReference type="ARBA" id="ARBA00022553"/>
    </source>
</evidence>
<organism evidence="18 19">
    <name type="scientific">Anaeromicropila populeti</name>
    <dbReference type="NCBI Taxonomy" id="37658"/>
    <lineage>
        <taxon>Bacteria</taxon>
        <taxon>Bacillati</taxon>
        <taxon>Bacillota</taxon>
        <taxon>Clostridia</taxon>
        <taxon>Lachnospirales</taxon>
        <taxon>Lachnospiraceae</taxon>
        <taxon>Anaeromicropila</taxon>
    </lineage>
</organism>
<evidence type="ECO:0000313" key="18">
    <source>
        <dbReference type="EMBL" id="SFR57197.1"/>
    </source>
</evidence>
<dbReference type="EC" id="2.7.13.3" evidence="3"/>
<accession>A0A1I6HS18</accession>
<evidence type="ECO:0000256" key="1">
    <source>
        <dbReference type="ARBA" id="ARBA00000085"/>
    </source>
</evidence>
<dbReference type="OrthoDB" id="9762826at2"/>
<dbReference type="SMART" id="SM00388">
    <property type="entry name" value="HisKA"/>
    <property type="match status" value="1"/>
</dbReference>
<sequence>MFKSIKTRLTVTICGILFCMFAVQMAANFLFAERYYTFQKMKMVQKVYNEIQEATASTQESIINILEEKENDNNLEFILADENLEFLYTNKNLMPKDKKPDNRNSQKYTDIDLKKYTNDFCKDAKPILDRTGSDYDKIRLFGIVQQNETIYHLVIRVSVKSISDDMTSTNFFLLYISIFALMAGVIIVYIIAKQIAKPIEDINQVAIHVSNLDFSVRAPVNNLKDELGSLAANINIMTDKLENNILTLKKTNEQLEKDNEYMNKLDEMRKEFIANISHELKTPLSILTGYAEMLNNDVPGIDRNFYYETILDETHKMDILIKRLLNLASLENKIIDIQMEEINLAELAEHVIQKNHILFKDKGIIWEFHTLPCGMVKGDPVYLEEAINNYISNAIHHTPRGNKIIVKVEPEGDRATLSVYNEGTAISEEHIDKIWNNFYRIDKARKRTEDHNLGMGLHIVKTIMSAHHGECGVRNKERGIEFWLSL</sequence>
<dbReference type="SMART" id="SM00387">
    <property type="entry name" value="HATPase_c"/>
    <property type="match status" value="1"/>
</dbReference>
<evidence type="ECO:0000256" key="13">
    <source>
        <dbReference type="ARBA" id="ARBA00023136"/>
    </source>
</evidence>
<dbReference type="Proteomes" id="UP000199659">
    <property type="component" value="Unassembled WGS sequence"/>
</dbReference>
<dbReference type="AlphaFoldDB" id="A0A1I6HS18"/>
<evidence type="ECO:0000256" key="9">
    <source>
        <dbReference type="ARBA" id="ARBA00022777"/>
    </source>
</evidence>
<dbReference type="GO" id="GO:0000155">
    <property type="term" value="F:phosphorelay sensor kinase activity"/>
    <property type="evidence" value="ECO:0007669"/>
    <property type="project" value="InterPro"/>
</dbReference>